<dbReference type="InterPro" id="IPR006569">
    <property type="entry name" value="CID_dom"/>
</dbReference>
<comment type="caution">
    <text evidence="3">The sequence shown here is derived from an EMBL/GenBank/DDBJ whole genome shotgun (WGS) entry which is preliminary data.</text>
</comment>
<feature type="compositionally biased region" description="Low complexity" evidence="1">
    <location>
        <begin position="611"/>
        <end position="625"/>
    </location>
</feature>
<dbReference type="AlphaFoldDB" id="A0AAD9SFD8"/>
<dbReference type="CDD" id="cd16982">
    <property type="entry name" value="CID_Pcf11"/>
    <property type="match status" value="1"/>
</dbReference>
<dbReference type="InterPro" id="IPR054127">
    <property type="entry name" value="Pcf11_C"/>
</dbReference>
<evidence type="ECO:0000313" key="3">
    <source>
        <dbReference type="EMBL" id="KAK2607182.1"/>
    </source>
</evidence>
<dbReference type="Pfam" id="PF21936">
    <property type="entry name" value="Pcf11_C"/>
    <property type="match status" value="1"/>
</dbReference>
<dbReference type="SMART" id="SM00582">
    <property type="entry name" value="RPR"/>
    <property type="match status" value="1"/>
</dbReference>
<dbReference type="InterPro" id="IPR045154">
    <property type="entry name" value="PCF11-like"/>
</dbReference>
<gene>
    <name evidence="3" type="ORF">N8I77_005881</name>
</gene>
<keyword evidence="4" id="KW-1185">Reference proteome</keyword>
<evidence type="ECO:0000259" key="2">
    <source>
        <dbReference type="PROSITE" id="PS51391"/>
    </source>
</evidence>
<protein>
    <recommendedName>
        <fullName evidence="2">CID domain-containing protein</fullName>
    </recommendedName>
</protein>
<dbReference type="PROSITE" id="PS51391">
    <property type="entry name" value="CID"/>
    <property type="match status" value="1"/>
</dbReference>
<feature type="region of interest" description="Disordered" evidence="1">
    <location>
        <begin position="610"/>
        <end position="630"/>
    </location>
</feature>
<dbReference type="GO" id="GO:0005737">
    <property type="term" value="C:cytoplasm"/>
    <property type="evidence" value="ECO:0007669"/>
    <property type="project" value="TreeGrafter"/>
</dbReference>
<dbReference type="GO" id="GO:0006369">
    <property type="term" value="P:termination of RNA polymerase II transcription"/>
    <property type="evidence" value="ECO:0007669"/>
    <property type="project" value="InterPro"/>
</dbReference>
<dbReference type="PANTHER" id="PTHR15921">
    <property type="entry name" value="PRE-MRNA CLEAVAGE COMPLEX II"/>
    <property type="match status" value="1"/>
</dbReference>
<name>A0AAD9SFD8_PHOAM</name>
<dbReference type="EMBL" id="JAUJFL010000003">
    <property type="protein sequence ID" value="KAK2607182.1"/>
    <property type="molecule type" value="Genomic_DNA"/>
</dbReference>
<accession>A0AAD9SFD8</accession>
<dbReference type="Gene3D" id="1.25.40.90">
    <property type="match status" value="1"/>
</dbReference>
<dbReference type="GO" id="GO:0031124">
    <property type="term" value="P:mRNA 3'-end processing"/>
    <property type="evidence" value="ECO:0007669"/>
    <property type="project" value="InterPro"/>
</dbReference>
<dbReference type="Pfam" id="PF04818">
    <property type="entry name" value="CID"/>
    <property type="match status" value="1"/>
</dbReference>
<dbReference type="GO" id="GO:0000993">
    <property type="term" value="F:RNA polymerase II complex binding"/>
    <property type="evidence" value="ECO:0007669"/>
    <property type="project" value="InterPro"/>
</dbReference>
<feature type="domain" description="CID" evidence="2">
    <location>
        <begin position="8"/>
        <end position="146"/>
    </location>
</feature>
<dbReference type="Pfam" id="PF11526">
    <property type="entry name" value="Pfc11_Clp1_ID"/>
    <property type="match status" value="1"/>
</dbReference>
<reference evidence="3" key="1">
    <citation type="submission" date="2023-06" db="EMBL/GenBank/DDBJ databases">
        <authorList>
            <person name="Noh H."/>
        </authorList>
    </citation>
    <scope>NUCLEOTIDE SEQUENCE</scope>
    <source>
        <strain evidence="3">DUCC20226</strain>
    </source>
</reference>
<proteinExistence type="predicted"/>
<dbReference type="FunFam" id="1.25.40.90:FF:000016">
    <property type="entry name" value="mRNA cleavage factor complex component Pcf11"/>
    <property type="match status" value="1"/>
</dbReference>
<sequence>MSYDEQDQTAEVIEDYQSALDGLTMNSRFEITNLTQIARDLTNYAFPIAETLEQHIKKVPPQRKLPAMYVLDSIVKNIGTPYTLFFGKNLYSTFMDSYASVNDSTRRKMEEMLKTWKEPVPGSIDKNPVFPPDVVRPIENALIKARTSALQAHQEQMRTQHQLFGRGGRPVVAPHRNTPTPPNARQQFNQPQPPHAGINGHRPESALGQPAYPQHPPAQYPGSTPQPHMSTPAAVPFQPPPFGSYNAPAAQPGISIDSLINEIEQLVVAARAELGRSPYDTSIQTELKALLDLQTVLKTRGAMLSQEQLVPVKTQVANLAVKYRASNAHQTVTPTPPIHGPPYHAPMQHPPQQIAPVAPAPPASAPPAPVSLDALLGKGALAALLSRRSATPQVPPPQPQPSTVAALRSPTLPKAEPQKPATPDPMALLGALRGVGLIPPTPQSGGTPVSKPLGPLPPTAAAANTASVTTPTPAAGGISLPPNLASILASARNLAASSAPPPVVITSGDISLTTSSLKQYVICLSPRFRPHLVPTIYEALGPPCTQCGRRFKTDEEGRKKKTAHMDWHFRVHQRIVEAEKRGQHRSWYVDQADWIKSRETVDDNQADADADAANNAAASSAAKSSGPKIQYIPVPEDGDNTNTVCPICQEKFVTKWLDEAQEWVWTDAARVGGRAYHASCYAEVTKDGGNTPMYGGGGAKSTPDHVLGKRKAEGEMGNIRGGRLKMDT</sequence>
<dbReference type="SUPFAM" id="SSF48464">
    <property type="entry name" value="ENTH/VHS domain"/>
    <property type="match status" value="1"/>
</dbReference>
<dbReference type="GO" id="GO:0003729">
    <property type="term" value="F:mRNA binding"/>
    <property type="evidence" value="ECO:0007669"/>
    <property type="project" value="InterPro"/>
</dbReference>
<dbReference type="InterPro" id="IPR047415">
    <property type="entry name" value="Pcf11_CID"/>
</dbReference>
<dbReference type="PANTHER" id="PTHR15921:SF3">
    <property type="entry name" value="PRE-MRNA CLEAVAGE COMPLEX 2 PROTEIN PCF11"/>
    <property type="match status" value="1"/>
</dbReference>
<feature type="region of interest" description="Disordered" evidence="1">
    <location>
        <begin position="152"/>
        <end position="244"/>
    </location>
</feature>
<evidence type="ECO:0000256" key="1">
    <source>
        <dbReference type="SAM" id="MobiDB-lite"/>
    </source>
</evidence>
<feature type="compositionally biased region" description="Polar residues" evidence="1">
    <location>
        <begin position="152"/>
        <end position="162"/>
    </location>
</feature>
<dbReference type="GO" id="GO:0005849">
    <property type="term" value="C:mRNA cleavage factor complex"/>
    <property type="evidence" value="ECO:0007669"/>
    <property type="project" value="InterPro"/>
</dbReference>
<dbReference type="InterPro" id="IPR021605">
    <property type="entry name" value="Pcf11_Clp1-ID"/>
</dbReference>
<dbReference type="Proteomes" id="UP001265746">
    <property type="component" value="Unassembled WGS sequence"/>
</dbReference>
<dbReference type="InterPro" id="IPR008942">
    <property type="entry name" value="ENTH_VHS"/>
</dbReference>
<organism evidence="3 4">
    <name type="scientific">Phomopsis amygdali</name>
    <name type="common">Fusicoccum amygdali</name>
    <dbReference type="NCBI Taxonomy" id="1214568"/>
    <lineage>
        <taxon>Eukaryota</taxon>
        <taxon>Fungi</taxon>
        <taxon>Dikarya</taxon>
        <taxon>Ascomycota</taxon>
        <taxon>Pezizomycotina</taxon>
        <taxon>Sordariomycetes</taxon>
        <taxon>Sordariomycetidae</taxon>
        <taxon>Diaporthales</taxon>
        <taxon>Diaporthaceae</taxon>
        <taxon>Diaporthe</taxon>
    </lineage>
</organism>
<evidence type="ECO:0000313" key="4">
    <source>
        <dbReference type="Proteomes" id="UP001265746"/>
    </source>
</evidence>